<gene>
    <name evidence="3" type="ORF">GBAR_LOCUS20166</name>
</gene>
<keyword evidence="2" id="KW-1133">Transmembrane helix</keyword>
<keyword evidence="2" id="KW-0812">Transmembrane</keyword>
<feature type="transmembrane region" description="Helical" evidence="2">
    <location>
        <begin position="141"/>
        <end position="162"/>
    </location>
</feature>
<feature type="transmembrane region" description="Helical" evidence="2">
    <location>
        <begin position="169"/>
        <end position="190"/>
    </location>
</feature>
<evidence type="ECO:0000313" key="3">
    <source>
        <dbReference type="EMBL" id="CAI8035935.1"/>
    </source>
</evidence>
<feature type="transmembrane region" description="Helical" evidence="2">
    <location>
        <begin position="196"/>
        <end position="216"/>
    </location>
</feature>
<evidence type="ECO:0000313" key="4">
    <source>
        <dbReference type="Proteomes" id="UP001174909"/>
    </source>
</evidence>
<proteinExistence type="predicted"/>
<comment type="caution">
    <text evidence="3">The sequence shown here is derived from an EMBL/GenBank/DDBJ whole genome shotgun (WGS) entry which is preliminary data.</text>
</comment>
<reference evidence="3" key="1">
    <citation type="submission" date="2023-03" db="EMBL/GenBank/DDBJ databases">
        <authorList>
            <person name="Steffen K."/>
            <person name="Cardenas P."/>
        </authorList>
    </citation>
    <scope>NUCLEOTIDE SEQUENCE</scope>
</reference>
<dbReference type="EMBL" id="CASHTH010002837">
    <property type="protein sequence ID" value="CAI8035935.1"/>
    <property type="molecule type" value="Genomic_DNA"/>
</dbReference>
<feature type="compositionally biased region" description="Gly residues" evidence="1">
    <location>
        <begin position="11"/>
        <end position="22"/>
    </location>
</feature>
<feature type="non-terminal residue" evidence="3">
    <location>
        <position position="1"/>
    </location>
</feature>
<name>A0AA35X2S8_GEOBA</name>
<dbReference type="AlphaFoldDB" id="A0AA35X2S8"/>
<sequence>VAGAPLHGPWSGRGGVHPGDGSRGALSRGTGTHGAGVAPGRHGRDLRAGGESQGDCPRGGRRPAGRHRRLSQLCLRPVLSAAMGGSVACRPRVVDCLPAVVGERLRLFASQCQDPGSLLPRVPFVLERRGLLLFRAGVGPWFNGLLVIVLSVMVFVPIRYLYPSRNAVLQGLTLTLGGIWGVLCLVVVYYLPDPPYGLAAASLFFPAYYLALSFWSHMRHGSGHGRV</sequence>
<feature type="region of interest" description="Disordered" evidence="1">
    <location>
        <begin position="1"/>
        <end position="65"/>
    </location>
</feature>
<evidence type="ECO:0000256" key="2">
    <source>
        <dbReference type="SAM" id="Phobius"/>
    </source>
</evidence>
<keyword evidence="4" id="KW-1185">Reference proteome</keyword>
<protein>
    <submittedName>
        <fullName evidence="3">Uncharacterized protein</fullName>
    </submittedName>
</protein>
<dbReference type="Proteomes" id="UP001174909">
    <property type="component" value="Unassembled WGS sequence"/>
</dbReference>
<organism evidence="3 4">
    <name type="scientific">Geodia barretti</name>
    <name type="common">Barrett's horny sponge</name>
    <dbReference type="NCBI Taxonomy" id="519541"/>
    <lineage>
        <taxon>Eukaryota</taxon>
        <taxon>Metazoa</taxon>
        <taxon>Porifera</taxon>
        <taxon>Demospongiae</taxon>
        <taxon>Heteroscleromorpha</taxon>
        <taxon>Tetractinellida</taxon>
        <taxon>Astrophorina</taxon>
        <taxon>Geodiidae</taxon>
        <taxon>Geodia</taxon>
    </lineage>
</organism>
<accession>A0AA35X2S8</accession>
<keyword evidence="2" id="KW-0472">Membrane</keyword>
<evidence type="ECO:0000256" key="1">
    <source>
        <dbReference type="SAM" id="MobiDB-lite"/>
    </source>
</evidence>